<evidence type="ECO:0000256" key="16">
    <source>
        <dbReference type="ARBA" id="ARBA00049397"/>
    </source>
</evidence>
<dbReference type="GO" id="GO:0030154">
    <property type="term" value="P:cell differentiation"/>
    <property type="evidence" value="ECO:0007669"/>
    <property type="project" value="UniProtKB-KW"/>
</dbReference>
<keyword evidence="12" id="KW-0560">Oxidoreductase</keyword>
<keyword evidence="20" id="KW-1185">Reference proteome</keyword>
<proteinExistence type="inferred from homology"/>
<feature type="domain" description="3-oxo-5-alpha-steroid 4-dehydrogenase C-terminal" evidence="18">
    <location>
        <begin position="82"/>
        <end position="229"/>
    </location>
</feature>
<evidence type="ECO:0000256" key="7">
    <source>
        <dbReference type="ARBA" id="ARBA00022824"/>
    </source>
</evidence>
<dbReference type="InterPro" id="IPR039357">
    <property type="entry name" value="SRD5A/TECR"/>
</dbReference>
<accession>A0A183DNU1</accession>
<dbReference type="GO" id="GO:0047751">
    <property type="term" value="F:3-oxo-5-alpha-steroid 4-dehydrogenase (NADP+) activity"/>
    <property type="evidence" value="ECO:0007669"/>
    <property type="project" value="UniProtKB-EC"/>
</dbReference>
<sequence length="229" mass="25885">MHPGHCSFSCKLLTPSALLVRQNDYRTTQIDPQGSWAVTVRQTNRYIAAVAAKLATKFVTGTVFNSCRALIYPFLIRGSKGTPAHLFLLAFFFCTANGYIQGAWHSNYATFEISSGNLMCYITGTVLYVSGMIINISSDLILRNLRQDGTSGYKIPRGGFFEYVSGANFFGEFVEWLGYAIFARTLPAFAFLTFTACNIGPRAYHHHKWYQKKFEDYPKRRKAFIPFVL</sequence>
<dbReference type="GO" id="GO:0007548">
    <property type="term" value="P:sex differentiation"/>
    <property type="evidence" value="ECO:0007669"/>
    <property type="project" value="UniProtKB-KW"/>
</dbReference>
<evidence type="ECO:0000313" key="20">
    <source>
        <dbReference type="Proteomes" id="UP000271098"/>
    </source>
</evidence>
<organism evidence="21">
    <name type="scientific">Gongylonema pulchrum</name>
    <dbReference type="NCBI Taxonomy" id="637853"/>
    <lineage>
        <taxon>Eukaryota</taxon>
        <taxon>Metazoa</taxon>
        <taxon>Ecdysozoa</taxon>
        <taxon>Nematoda</taxon>
        <taxon>Chromadorea</taxon>
        <taxon>Rhabditida</taxon>
        <taxon>Spirurina</taxon>
        <taxon>Spiruromorpha</taxon>
        <taxon>Spiruroidea</taxon>
        <taxon>Gongylonematidae</taxon>
        <taxon>Gongylonema</taxon>
    </lineage>
</organism>
<dbReference type="EMBL" id="UYRT01077950">
    <property type="protein sequence ID" value="VDN17371.1"/>
    <property type="molecule type" value="Genomic_DNA"/>
</dbReference>
<dbReference type="FunFam" id="1.20.120.1630:FF:000002">
    <property type="entry name" value="Steroid 5 alpha-reductase 1"/>
    <property type="match status" value="1"/>
</dbReference>
<evidence type="ECO:0000256" key="6">
    <source>
        <dbReference type="ARBA" id="ARBA00022782"/>
    </source>
</evidence>
<evidence type="ECO:0000256" key="13">
    <source>
        <dbReference type="ARBA" id="ARBA00023098"/>
    </source>
</evidence>
<comment type="catalytic activity">
    <reaction evidence="15">
        <text>5alpha-pregnane-3,20-dione + NADP(+) = progesterone + NADPH + H(+)</text>
        <dbReference type="Rhea" id="RHEA:21952"/>
        <dbReference type="ChEBI" id="CHEBI:15378"/>
        <dbReference type="ChEBI" id="CHEBI:17026"/>
        <dbReference type="ChEBI" id="CHEBI:28952"/>
        <dbReference type="ChEBI" id="CHEBI:57783"/>
        <dbReference type="ChEBI" id="CHEBI:58349"/>
        <dbReference type="EC" id="1.3.1.22"/>
    </reaction>
    <physiologicalReaction direction="right-to-left" evidence="15">
        <dbReference type="Rhea" id="RHEA:21954"/>
    </physiologicalReaction>
</comment>
<keyword evidence="14 17" id="KW-0472">Membrane</keyword>
<evidence type="ECO:0000256" key="9">
    <source>
        <dbReference type="ARBA" id="ARBA00022857"/>
    </source>
</evidence>
<evidence type="ECO:0000313" key="21">
    <source>
        <dbReference type="WBParaSite" id="GPUH_0001039501-mRNA-1"/>
    </source>
</evidence>
<evidence type="ECO:0000256" key="3">
    <source>
        <dbReference type="ARBA" id="ARBA00007742"/>
    </source>
</evidence>
<evidence type="ECO:0000256" key="15">
    <source>
        <dbReference type="ARBA" id="ARBA00048292"/>
    </source>
</evidence>
<dbReference type="WBParaSite" id="GPUH_0001039501-mRNA-1">
    <property type="protein sequence ID" value="GPUH_0001039501-mRNA-1"/>
    <property type="gene ID" value="GPUH_0001039501"/>
</dbReference>
<reference evidence="21" key="1">
    <citation type="submission" date="2016-06" db="UniProtKB">
        <authorList>
            <consortium name="WormBaseParasite"/>
        </authorList>
    </citation>
    <scope>IDENTIFICATION</scope>
</reference>
<dbReference type="AlphaFoldDB" id="A0A183DNU1"/>
<evidence type="ECO:0000256" key="11">
    <source>
        <dbReference type="ARBA" id="ARBA00022989"/>
    </source>
</evidence>
<name>A0A183DNU1_9BILA</name>
<comment type="similarity">
    <text evidence="3">Belongs to the steroid 5-alpha reductase family.</text>
</comment>
<evidence type="ECO:0000256" key="17">
    <source>
        <dbReference type="SAM" id="Phobius"/>
    </source>
</evidence>
<reference evidence="19 20" key="2">
    <citation type="submission" date="2018-11" db="EMBL/GenBank/DDBJ databases">
        <authorList>
            <consortium name="Pathogen Informatics"/>
        </authorList>
    </citation>
    <scope>NUCLEOTIDE SEQUENCE [LARGE SCALE GENOMIC DNA]</scope>
</reference>
<evidence type="ECO:0000313" key="19">
    <source>
        <dbReference type="EMBL" id="VDN17371.1"/>
    </source>
</evidence>
<comment type="catalytic activity">
    <reaction evidence="16">
        <text>17beta-hydroxy-5alpha-androstan-3-one + NADP(+) = testosterone + NADPH + H(+)</text>
        <dbReference type="Rhea" id="RHEA:50820"/>
        <dbReference type="ChEBI" id="CHEBI:15378"/>
        <dbReference type="ChEBI" id="CHEBI:16330"/>
        <dbReference type="ChEBI" id="CHEBI:17347"/>
        <dbReference type="ChEBI" id="CHEBI:57783"/>
        <dbReference type="ChEBI" id="CHEBI:58349"/>
        <dbReference type="EC" id="1.3.1.22"/>
    </reaction>
    <physiologicalReaction direction="right-to-left" evidence="16">
        <dbReference type="Rhea" id="RHEA:50822"/>
    </physiologicalReaction>
</comment>
<dbReference type="Pfam" id="PF02544">
    <property type="entry name" value="Steroid_dh"/>
    <property type="match status" value="1"/>
</dbReference>
<evidence type="ECO:0000256" key="10">
    <source>
        <dbReference type="ARBA" id="ARBA00022928"/>
    </source>
</evidence>
<evidence type="ECO:0000256" key="4">
    <source>
        <dbReference type="ARBA" id="ARBA00012049"/>
    </source>
</evidence>
<keyword evidence="9" id="KW-0521">NADP</keyword>
<dbReference type="PROSITE" id="PS50244">
    <property type="entry name" value="S5A_REDUCTASE"/>
    <property type="match status" value="1"/>
</dbReference>
<dbReference type="Proteomes" id="UP000271098">
    <property type="component" value="Unassembled WGS sequence"/>
</dbReference>
<gene>
    <name evidence="19" type="ORF">GPUH_LOCUS10382</name>
</gene>
<evidence type="ECO:0000256" key="8">
    <source>
        <dbReference type="ARBA" id="ARBA00022848"/>
    </source>
</evidence>
<dbReference type="GO" id="GO:0006702">
    <property type="term" value="P:androgen biosynthetic process"/>
    <property type="evidence" value="ECO:0007669"/>
    <property type="project" value="UniProtKB-ARBA"/>
</dbReference>
<protein>
    <recommendedName>
        <fullName evidence="4">3-oxo-5alpha-steroid 4-dehydrogenase (NADP(+))</fullName>
        <ecNumber evidence="4">1.3.1.22</ecNumber>
    </recommendedName>
</protein>
<keyword evidence="7" id="KW-0256">Endoplasmic reticulum</keyword>
<dbReference type="EC" id="1.3.1.22" evidence="4"/>
<evidence type="ECO:0000256" key="14">
    <source>
        <dbReference type="ARBA" id="ARBA00023136"/>
    </source>
</evidence>
<evidence type="ECO:0000256" key="12">
    <source>
        <dbReference type="ARBA" id="ARBA00023002"/>
    </source>
</evidence>
<dbReference type="PANTHER" id="PTHR10556:SF57">
    <property type="entry name" value="3-OXO-5-ALPHA-STEROID 4-DEHYDROGENASE 1"/>
    <property type="match status" value="1"/>
</dbReference>
<evidence type="ECO:0000259" key="18">
    <source>
        <dbReference type="Pfam" id="PF02544"/>
    </source>
</evidence>
<evidence type="ECO:0000256" key="2">
    <source>
        <dbReference type="ARBA" id="ARBA00004477"/>
    </source>
</evidence>
<comment type="subcellular location">
    <subcellularLocation>
        <location evidence="2">Endoplasmic reticulum membrane</location>
        <topology evidence="2">Multi-pass membrane protein</topology>
    </subcellularLocation>
    <subcellularLocation>
        <location evidence="1">Microsome membrane</location>
        <topology evidence="1">Multi-pass membrane protein</topology>
    </subcellularLocation>
</comment>
<evidence type="ECO:0000256" key="1">
    <source>
        <dbReference type="ARBA" id="ARBA00004154"/>
    </source>
</evidence>
<dbReference type="OrthoDB" id="5788137at2759"/>
<evidence type="ECO:0000256" key="5">
    <source>
        <dbReference type="ARBA" id="ARBA00022692"/>
    </source>
</evidence>
<keyword evidence="13" id="KW-0443">Lipid metabolism</keyword>
<feature type="transmembrane region" description="Helical" evidence="17">
    <location>
        <begin position="116"/>
        <end position="136"/>
    </location>
</feature>
<dbReference type="InterPro" id="IPR001104">
    <property type="entry name" value="3-oxo-5_a-steroid_4-DH_C"/>
</dbReference>
<dbReference type="Gene3D" id="1.20.120.1630">
    <property type="match status" value="1"/>
</dbReference>
<keyword evidence="6" id="KW-0221">Differentiation</keyword>
<dbReference type="GO" id="GO:0005789">
    <property type="term" value="C:endoplasmic reticulum membrane"/>
    <property type="evidence" value="ECO:0007669"/>
    <property type="project" value="UniProtKB-SubCell"/>
</dbReference>
<keyword evidence="8" id="KW-0492">Microsome</keyword>
<keyword evidence="5 17" id="KW-0812">Transmembrane</keyword>
<keyword evidence="10" id="KW-0726">Sexual differentiation</keyword>
<feature type="transmembrane region" description="Helical" evidence="17">
    <location>
        <begin position="86"/>
        <end position="104"/>
    </location>
</feature>
<dbReference type="PANTHER" id="PTHR10556">
    <property type="entry name" value="3-OXO-5-ALPHA-STEROID 4-DEHYDROGENASE"/>
    <property type="match status" value="1"/>
</dbReference>
<keyword evidence="11 17" id="KW-1133">Transmembrane helix</keyword>